<dbReference type="InterPro" id="IPR011444">
    <property type="entry name" value="DUF1549"/>
</dbReference>
<dbReference type="InterPro" id="IPR013320">
    <property type="entry name" value="ConA-like_dom_sf"/>
</dbReference>
<name>A0A517QUW3_9PLAN</name>
<feature type="domain" description="DUF1553" evidence="2">
    <location>
        <begin position="687"/>
        <end position="944"/>
    </location>
</feature>
<accession>A0A517QUW3</accession>
<dbReference type="Pfam" id="PF07635">
    <property type="entry name" value="PSCyt1"/>
    <property type="match status" value="1"/>
</dbReference>
<feature type="domain" description="DUF1549" evidence="1">
    <location>
        <begin position="104"/>
        <end position="310"/>
    </location>
</feature>
<keyword evidence="5" id="KW-1185">Reference proteome</keyword>
<dbReference type="Pfam" id="PF07587">
    <property type="entry name" value="PSD1"/>
    <property type="match status" value="1"/>
</dbReference>
<dbReference type="EMBL" id="CP036267">
    <property type="protein sequence ID" value="QDT35429.1"/>
    <property type="molecule type" value="Genomic_DNA"/>
</dbReference>
<dbReference type="Pfam" id="PF07583">
    <property type="entry name" value="PSCyt2"/>
    <property type="match status" value="1"/>
</dbReference>
<evidence type="ECO:0000259" key="3">
    <source>
        <dbReference type="Pfam" id="PF07635"/>
    </source>
</evidence>
<evidence type="ECO:0000259" key="2">
    <source>
        <dbReference type="Pfam" id="PF07587"/>
    </source>
</evidence>
<dbReference type="RefSeq" id="WP_197441907.1">
    <property type="nucleotide sequence ID" value="NZ_CP036267.1"/>
</dbReference>
<dbReference type="Gene3D" id="2.60.120.200">
    <property type="match status" value="1"/>
</dbReference>
<dbReference type="InterPro" id="IPR022655">
    <property type="entry name" value="DUF1553"/>
</dbReference>
<organism evidence="4 5">
    <name type="scientific">Thalassoglobus polymorphus</name>
    <dbReference type="NCBI Taxonomy" id="2527994"/>
    <lineage>
        <taxon>Bacteria</taxon>
        <taxon>Pseudomonadati</taxon>
        <taxon>Planctomycetota</taxon>
        <taxon>Planctomycetia</taxon>
        <taxon>Planctomycetales</taxon>
        <taxon>Planctomycetaceae</taxon>
        <taxon>Thalassoglobus</taxon>
    </lineage>
</organism>
<dbReference type="AlphaFoldDB" id="A0A517QUW3"/>
<sequence>MFCHGPDKATREADLRLDHEQATHERVLVAGQPDKSELFRRITAEDKDEVMPPSDSGRTLTKKEIEVLRHWIQQGGRYEKHWSFIAPVRGELRKVSEPARIENPIDTFVLSRLEEQQLSPSKRADKQTLLRRVTFDLTGLPPTLEELEAFLADDSEDAYERVVDRLLKSPRYGEHMARYWLDTARYADTNGFFDDAERSMWRWRDWVIDAFNENMPFDQFTIEQLAGDLIPDATLNQKIASGFNRNHMITRETGAFEEEYRVEYVVDRVHTTATTWLGLTVACARCHDHKFDPISQKEFFSLFAFFNNVPENGVSKQSGNAVPFLHLPSEDLEQQLSQVNREIAEIEKEVTEIEPKFLEAQSNWEQFSLTHQPKLPAGKLLAHFPLDDNAANDGLLASHAEAVGNVEFEKGFLGQAAKFDGDSVLEFNEPISIDYDTPFSMSAWVKPAGGRPACILSRNDDVKKLRGFDLMIVKNKPIVHLIHQWNHNAISVTTKKGLAGQQWQHLCVTYDGSSSAAGVKIYVDGESQPLEIEFDSLSGSIQTEQPLRVGRRSTSAAFVGLIDDVRLYAEELPKEQVHELFRVQLIDGVASLPRDDRPGYAKKQLRQHFLKTPESAEFREIYEKRKRLLDRYAELKATIPSLMVMQESEQPRETFVLIRGQYDQPGEKVEAGVPAFLPPFSGALPRNRLGFAKWLVDPANPLTARVAVNRYWQQLFGTGLVKSTGDFGSQGQWPSHPQLLDWLAVEYQESGWDTKHLLKLIVMSATYQQESRITKEGWERDPENRLLARGPRFRMDAEVVRDSALAISGLLENRLGGPSVKPYQPAGLWKAVTYGGDLSYVPDYGNGLYRRSLYTFWKRQSPPPALMAFDAPTRETCTVSRPRTNTPMQALVLMNDITYVEAARVLAQQMMELPAVRPADRMVYAFRLATSRKPLDSELAVLQKTFQRQLQRFQNDEQAAVDLLSVGESERAESLDVSQHAAWTIVASMILNLNETITKN</sequence>
<gene>
    <name evidence="4" type="ORF">Mal48_47060</name>
</gene>
<dbReference type="Proteomes" id="UP000315724">
    <property type="component" value="Chromosome"/>
</dbReference>
<dbReference type="KEGG" id="tpol:Mal48_47060"/>
<dbReference type="Pfam" id="PF13385">
    <property type="entry name" value="Laminin_G_3"/>
    <property type="match status" value="1"/>
</dbReference>
<dbReference type="InterPro" id="IPR011429">
    <property type="entry name" value="Cyt_c_Planctomycete-type"/>
</dbReference>
<reference evidence="4 5" key="1">
    <citation type="submission" date="2019-02" db="EMBL/GenBank/DDBJ databases">
        <title>Deep-cultivation of Planctomycetes and their phenomic and genomic characterization uncovers novel biology.</title>
        <authorList>
            <person name="Wiegand S."/>
            <person name="Jogler M."/>
            <person name="Boedeker C."/>
            <person name="Pinto D."/>
            <person name="Vollmers J."/>
            <person name="Rivas-Marin E."/>
            <person name="Kohn T."/>
            <person name="Peeters S.H."/>
            <person name="Heuer A."/>
            <person name="Rast P."/>
            <person name="Oberbeckmann S."/>
            <person name="Bunk B."/>
            <person name="Jeske O."/>
            <person name="Meyerdierks A."/>
            <person name="Storesund J.E."/>
            <person name="Kallscheuer N."/>
            <person name="Luecker S."/>
            <person name="Lage O.M."/>
            <person name="Pohl T."/>
            <person name="Merkel B.J."/>
            <person name="Hornburger P."/>
            <person name="Mueller R.-W."/>
            <person name="Bruemmer F."/>
            <person name="Labrenz M."/>
            <person name="Spormann A.M."/>
            <person name="Op den Camp H."/>
            <person name="Overmann J."/>
            <person name="Amann R."/>
            <person name="Jetten M.S.M."/>
            <person name="Mascher T."/>
            <person name="Medema M.H."/>
            <person name="Devos D.P."/>
            <person name="Kaster A.-K."/>
            <person name="Ovreas L."/>
            <person name="Rohde M."/>
            <person name="Galperin M.Y."/>
            <person name="Jogler C."/>
        </authorList>
    </citation>
    <scope>NUCLEOTIDE SEQUENCE [LARGE SCALE GENOMIC DNA]</scope>
    <source>
        <strain evidence="4 5">Mal48</strain>
    </source>
</reference>
<evidence type="ECO:0000259" key="1">
    <source>
        <dbReference type="Pfam" id="PF07583"/>
    </source>
</evidence>
<dbReference type="SUPFAM" id="SSF49899">
    <property type="entry name" value="Concanavalin A-like lectins/glucanases"/>
    <property type="match status" value="1"/>
</dbReference>
<protein>
    <submittedName>
        <fullName evidence="4">Planctomycete cytochrome C</fullName>
    </submittedName>
</protein>
<proteinExistence type="predicted"/>
<dbReference type="PANTHER" id="PTHR35889:SF3">
    <property type="entry name" value="F-BOX DOMAIN-CONTAINING PROTEIN"/>
    <property type="match status" value="1"/>
</dbReference>
<evidence type="ECO:0000313" key="5">
    <source>
        <dbReference type="Proteomes" id="UP000315724"/>
    </source>
</evidence>
<feature type="domain" description="Cytochrome C Planctomycete-type" evidence="3">
    <location>
        <begin position="3"/>
        <end position="55"/>
    </location>
</feature>
<dbReference type="PANTHER" id="PTHR35889">
    <property type="entry name" value="CYCLOINULO-OLIGOSACCHARIDE FRUCTANOTRANSFERASE-RELATED"/>
    <property type="match status" value="1"/>
</dbReference>
<evidence type="ECO:0000313" key="4">
    <source>
        <dbReference type="EMBL" id="QDT35429.1"/>
    </source>
</evidence>